<feature type="active site" description="Proton donor" evidence="5">
    <location>
        <position position="417"/>
    </location>
</feature>
<dbReference type="AlphaFoldDB" id="A0A814EPI2"/>
<dbReference type="PANTHER" id="PTHR43727:SF2">
    <property type="entry name" value="GROUP IV DECARBOXYLASE"/>
    <property type="match status" value="1"/>
</dbReference>
<dbReference type="PRINTS" id="PR01181">
    <property type="entry name" value="DAPDCRBXLASE"/>
</dbReference>
<name>A0A814EPI2_9BILA</name>
<keyword evidence="8" id="KW-1185">Reference proteome</keyword>
<dbReference type="SUPFAM" id="SSF50621">
    <property type="entry name" value="Alanine racemase C-terminal domain-like"/>
    <property type="match status" value="1"/>
</dbReference>
<keyword evidence="3 5" id="KW-0663">Pyridoxal phosphate</keyword>
<evidence type="ECO:0000256" key="4">
    <source>
        <dbReference type="ARBA" id="ARBA00023239"/>
    </source>
</evidence>
<dbReference type="SUPFAM" id="SSF51419">
    <property type="entry name" value="PLP-binding barrel"/>
    <property type="match status" value="1"/>
</dbReference>
<dbReference type="InterPro" id="IPR009006">
    <property type="entry name" value="Ala_racemase/Decarboxylase_C"/>
</dbReference>
<feature type="modified residue" description="N6-(pyridoxal phosphate)lysine" evidence="5">
    <location>
        <position position="108"/>
    </location>
</feature>
<evidence type="ECO:0000313" key="7">
    <source>
        <dbReference type="EMBL" id="CAF0971978.1"/>
    </source>
</evidence>
<dbReference type="FunFam" id="3.20.20.10:FF:000003">
    <property type="entry name" value="Diaminopimelate decarboxylase"/>
    <property type="match status" value="1"/>
</dbReference>
<dbReference type="PANTHER" id="PTHR43727">
    <property type="entry name" value="DIAMINOPIMELATE DECARBOXYLASE"/>
    <property type="match status" value="1"/>
</dbReference>
<reference evidence="7" key="1">
    <citation type="submission" date="2021-02" db="EMBL/GenBank/DDBJ databases">
        <authorList>
            <person name="Nowell W R."/>
        </authorList>
    </citation>
    <scope>NUCLEOTIDE SEQUENCE</scope>
    <source>
        <strain evidence="7">Ploen Becks lab</strain>
    </source>
</reference>
<evidence type="ECO:0000256" key="5">
    <source>
        <dbReference type="PIRSR" id="PIRSR600183-50"/>
    </source>
</evidence>
<dbReference type="Gene3D" id="3.20.20.10">
    <property type="entry name" value="Alanine racemase"/>
    <property type="match status" value="1"/>
</dbReference>
<dbReference type="GO" id="GO:0009089">
    <property type="term" value="P:lysine biosynthetic process via diaminopimelate"/>
    <property type="evidence" value="ECO:0007669"/>
    <property type="project" value="InterPro"/>
</dbReference>
<dbReference type="InterPro" id="IPR022644">
    <property type="entry name" value="De-COase2_N"/>
</dbReference>
<evidence type="ECO:0000256" key="2">
    <source>
        <dbReference type="ARBA" id="ARBA00022793"/>
    </source>
</evidence>
<evidence type="ECO:0000259" key="6">
    <source>
        <dbReference type="Pfam" id="PF02784"/>
    </source>
</evidence>
<protein>
    <recommendedName>
        <fullName evidence="6">Orn/DAP/Arg decarboxylase 2 N-terminal domain-containing protein</fullName>
    </recommendedName>
</protein>
<organism evidence="7 8">
    <name type="scientific">Brachionus calyciflorus</name>
    <dbReference type="NCBI Taxonomy" id="104777"/>
    <lineage>
        <taxon>Eukaryota</taxon>
        <taxon>Metazoa</taxon>
        <taxon>Spiralia</taxon>
        <taxon>Gnathifera</taxon>
        <taxon>Rotifera</taxon>
        <taxon>Eurotatoria</taxon>
        <taxon>Monogononta</taxon>
        <taxon>Pseudotrocha</taxon>
        <taxon>Ploima</taxon>
        <taxon>Brachionidae</taxon>
        <taxon>Brachionus</taxon>
    </lineage>
</organism>
<dbReference type="EMBL" id="CAJNOC010003194">
    <property type="protein sequence ID" value="CAF0971978.1"/>
    <property type="molecule type" value="Genomic_DNA"/>
</dbReference>
<proteinExistence type="predicted"/>
<evidence type="ECO:0000256" key="3">
    <source>
        <dbReference type="ARBA" id="ARBA00022898"/>
    </source>
</evidence>
<gene>
    <name evidence="7" type="ORF">OXX778_LOCUS14965</name>
</gene>
<keyword evidence="4" id="KW-0456">Lyase</keyword>
<evidence type="ECO:0000313" key="8">
    <source>
        <dbReference type="Proteomes" id="UP000663879"/>
    </source>
</evidence>
<dbReference type="CDD" id="cd06828">
    <property type="entry name" value="PLPDE_III_DapDC"/>
    <property type="match status" value="1"/>
</dbReference>
<dbReference type="OrthoDB" id="5034579at2759"/>
<dbReference type="InterPro" id="IPR000183">
    <property type="entry name" value="Orn/DAP/Arg_de-COase"/>
</dbReference>
<dbReference type="Gene3D" id="2.40.37.10">
    <property type="entry name" value="Lyase, Ornithine Decarboxylase, Chain A, domain 1"/>
    <property type="match status" value="1"/>
</dbReference>
<dbReference type="Proteomes" id="UP000663879">
    <property type="component" value="Unassembled WGS sequence"/>
</dbReference>
<dbReference type="InterPro" id="IPR029066">
    <property type="entry name" value="PLP-binding_barrel"/>
</dbReference>
<evidence type="ECO:0000256" key="1">
    <source>
        <dbReference type="ARBA" id="ARBA00001933"/>
    </source>
</evidence>
<sequence>MIQLNLEDSNDKSNGAFYFNSEKVLCTGQIQLTDFLEKHVMNSELPDSEEIILQNINELVPYESKLSTPIYIYSKKRLVYNFLSYKNSFKEELTDQLGFQTNISFSIKANFNPSVLKVFHENGSWASLVNKNELLLALKVGIKGDNLIFNGNGKKLSEIDLAIKSGCYLNIDSLFNLNHTIKVAQKLYQNEDLRNKFPVKLIIRVNQTQNAQVHQYLNTSGDACKFGVQENQVDNLIEIIKSNSNLVKLSGFHSHLGSTIKAVDIYHESVKNLVNLVNMTIENHKIDSLEIINFGGGLGINYERFASNTSKIPKVELKIPTPRDLAKVIGSHVTELKNKNIRIVVEPGRSLVGDSCILLTNLLGLKQNENKNFLVVDSSMCECLRPCLYSAYHHIDYVKPLNQNGPRELVDVVGPVCESGDFLGKDRYLELPLISENENASIYLAIMDVGAYCSSMALNYNLHPKPSEVFIEEDESTNGSKSEVKYILTRRPDTLENILGSFTDFF</sequence>
<keyword evidence="2" id="KW-0210">Decarboxylase</keyword>
<dbReference type="NCBIfam" id="TIGR01048">
    <property type="entry name" value="lysA"/>
    <property type="match status" value="1"/>
</dbReference>
<feature type="domain" description="Orn/DAP/Arg decarboxylase 2 N-terminal" evidence="6">
    <location>
        <begin position="94"/>
        <end position="352"/>
    </location>
</feature>
<dbReference type="GO" id="GO:0008836">
    <property type="term" value="F:diaminopimelate decarboxylase activity"/>
    <property type="evidence" value="ECO:0007669"/>
    <property type="project" value="InterPro"/>
</dbReference>
<comment type="cofactor">
    <cofactor evidence="1 5">
        <name>pyridoxal 5'-phosphate</name>
        <dbReference type="ChEBI" id="CHEBI:597326"/>
    </cofactor>
</comment>
<comment type="caution">
    <text evidence="7">The sequence shown here is derived from an EMBL/GenBank/DDBJ whole genome shotgun (WGS) entry which is preliminary data.</text>
</comment>
<dbReference type="InterPro" id="IPR002986">
    <property type="entry name" value="DAP_deCOOHase_LysA"/>
</dbReference>
<dbReference type="PRINTS" id="PR01179">
    <property type="entry name" value="ODADCRBXLASE"/>
</dbReference>
<accession>A0A814EPI2</accession>
<dbReference type="Pfam" id="PF02784">
    <property type="entry name" value="Orn_Arg_deC_N"/>
    <property type="match status" value="1"/>
</dbReference>